<gene>
    <name evidence="1" type="ORF">B0H66DRAFT_547194</name>
</gene>
<proteinExistence type="predicted"/>
<dbReference type="AlphaFoldDB" id="A0AAE0IGZ6"/>
<evidence type="ECO:0000313" key="1">
    <source>
        <dbReference type="EMBL" id="KAK3324988.1"/>
    </source>
</evidence>
<name>A0AAE0IGZ6_9PEZI</name>
<sequence length="77" mass="8395">QKDARIPKVSAFGILMGYIPLTVAINSINAQSHRPSQHPAILWMTPRSLSSSLRFSGIAMKNDFLYSSTAVSTLCIS</sequence>
<accession>A0AAE0IGZ6</accession>
<dbReference type="EMBL" id="JAUEDM010000002">
    <property type="protein sequence ID" value="KAK3324988.1"/>
    <property type="molecule type" value="Genomic_DNA"/>
</dbReference>
<feature type="non-terminal residue" evidence="1">
    <location>
        <position position="77"/>
    </location>
</feature>
<reference evidence="1" key="1">
    <citation type="journal article" date="2023" name="Mol. Phylogenet. Evol.">
        <title>Genome-scale phylogeny and comparative genomics of the fungal order Sordariales.</title>
        <authorList>
            <person name="Hensen N."/>
            <person name="Bonometti L."/>
            <person name="Westerberg I."/>
            <person name="Brannstrom I.O."/>
            <person name="Guillou S."/>
            <person name="Cros-Aarteil S."/>
            <person name="Calhoun S."/>
            <person name="Haridas S."/>
            <person name="Kuo A."/>
            <person name="Mondo S."/>
            <person name="Pangilinan J."/>
            <person name="Riley R."/>
            <person name="LaButti K."/>
            <person name="Andreopoulos B."/>
            <person name="Lipzen A."/>
            <person name="Chen C."/>
            <person name="Yan M."/>
            <person name="Daum C."/>
            <person name="Ng V."/>
            <person name="Clum A."/>
            <person name="Steindorff A."/>
            <person name="Ohm R.A."/>
            <person name="Martin F."/>
            <person name="Silar P."/>
            <person name="Natvig D.O."/>
            <person name="Lalanne C."/>
            <person name="Gautier V."/>
            <person name="Ament-Velasquez S.L."/>
            <person name="Kruys A."/>
            <person name="Hutchinson M.I."/>
            <person name="Powell A.J."/>
            <person name="Barry K."/>
            <person name="Miller A.N."/>
            <person name="Grigoriev I.V."/>
            <person name="Debuchy R."/>
            <person name="Gladieux P."/>
            <person name="Hiltunen Thoren M."/>
            <person name="Johannesson H."/>
        </authorList>
    </citation>
    <scope>NUCLEOTIDE SEQUENCE</scope>
    <source>
        <strain evidence="1">CBS 118394</strain>
    </source>
</reference>
<protein>
    <submittedName>
        <fullName evidence="1">Uncharacterized protein</fullName>
    </submittedName>
</protein>
<dbReference type="Proteomes" id="UP001283341">
    <property type="component" value="Unassembled WGS sequence"/>
</dbReference>
<evidence type="ECO:0000313" key="2">
    <source>
        <dbReference type="Proteomes" id="UP001283341"/>
    </source>
</evidence>
<reference evidence="1" key="2">
    <citation type="submission" date="2023-06" db="EMBL/GenBank/DDBJ databases">
        <authorList>
            <consortium name="Lawrence Berkeley National Laboratory"/>
            <person name="Haridas S."/>
            <person name="Hensen N."/>
            <person name="Bonometti L."/>
            <person name="Westerberg I."/>
            <person name="Brannstrom I.O."/>
            <person name="Guillou S."/>
            <person name="Cros-Aarteil S."/>
            <person name="Calhoun S."/>
            <person name="Kuo A."/>
            <person name="Mondo S."/>
            <person name="Pangilinan J."/>
            <person name="Riley R."/>
            <person name="Labutti K."/>
            <person name="Andreopoulos B."/>
            <person name="Lipzen A."/>
            <person name="Chen C."/>
            <person name="Yanf M."/>
            <person name="Daum C."/>
            <person name="Ng V."/>
            <person name="Clum A."/>
            <person name="Steindorff A."/>
            <person name="Ohm R."/>
            <person name="Martin F."/>
            <person name="Silar P."/>
            <person name="Natvig D."/>
            <person name="Lalanne C."/>
            <person name="Gautier V."/>
            <person name="Ament-Velasquez S.L."/>
            <person name="Kruys A."/>
            <person name="Hutchinson M.I."/>
            <person name="Powell A.J."/>
            <person name="Barry K."/>
            <person name="Miller A.N."/>
            <person name="Grigoriev I.V."/>
            <person name="Debuchy R."/>
            <person name="Gladieux P."/>
            <person name="Thoren M.H."/>
            <person name="Johannesson H."/>
        </authorList>
    </citation>
    <scope>NUCLEOTIDE SEQUENCE</scope>
    <source>
        <strain evidence="1">CBS 118394</strain>
    </source>
</reference>
<organism evidence="1 2">
    <name type="scientific">Apodospora peruviana</name>
    <dbReference type="NCBI Taxonomy" id="516989"/>
    <lineage>
        <taxon>Eukaryota</taxon>
        <taxon>Fungi</taxon>
        <taxon>Dikarya</taxon>
        <taxon>Ascomycota</taxon>
        <taxon>Pezizomycotina</taxon>
        <taxon>Sordariomycetes</taxon>
        <taxon>Sordariomycetidae</taxon>
        <taxon>Sordariales</taxon>
        <taxon>Lasiosphaeriaceae</taxon>
        <taxon>Apodospora</taxon>
    </lineage>
</organism>
<comment type="caution">
    <text evidence="1">The sequence shown here is derived from an EMBL/GenBank/DDBJ whole genome shotgun (WGS) entry which is preliminary data.</text>
</comment>
<keyword evidence="2" id="KW-1185">Reference proteome</keyword>